<dbReference type="EMBL" id="NJGI01000001">
    <property type="protein sequence ID" value="PGH22717.1"/>
    <property type="molecule type" value="Genomic_DNA"/>
</dbReference>
<dbReference type="Proteomes" id="UP000222862">
    <property type="component" value="Unassembled WGS sequence"/>
</dbReference>
<dbReference type="RefSeq" id="WP_098702750.1">
    <property type="nucleotide sequence ID" value="NZ_NJGI01000001.1"/>
</dbReference>
<sequence>MEEFKTLSLGEIKNKITSTQDLYLVSVDYDNKDGIKLEKNINLSNLDTILKKVKNFYKLYIFNEDFMLTVFNFGDNEYKYTKIIKSDFDKNEEGKIKETIKYIYMREYGRLKVRIGKIGEREVIQYISFDKGGSKNNEKQ</sequence>
<dbReference type="AlphaFoldDB" id="A0A2B7YQ04"/>
<name>A0A2B7YQ04_FUSNP</name>
<reference evidence="1 2" key="1">
    <citation type="submission" date="2017-06" db="EMBL/GenBank/DDBJ databases">
        <title>Genome sequencing of Fusobacterium nucleatum subsp. polymorphum KCOM 1232 (=ChDC F37).</title>
        <authorList>
            <person name="Kook J.-K."/>
            <person name="Park S.-N."/>
            <person name="Lim Y.K."/>
            <person name="Roh H."/>
        </authorList>
    </citation>
    <scope>NUCLEOTIDE SEQUENCE [LARGE SCALE GENOMIC DNA]</scope>
    <source>
        <strain evidence="2">KCOM 1232 ( ChDC F37)</strain>
    </source>
</reference>
<gene>
    <name evidence="1" type="ORF">RN96_06365</name>
</gene>
<evidence type="ECO:0000313" key="1">
    <source>
        <dbReference type="EMBL" id="PGH22717.1"/>
    </source>
</evidence>
<comment type="caution">
    <text evidence="1">The sequence shown here is derived from an EMBL/GenBank/DDBJ whole genome shotgun (WGS) entry which is preliminary data.</text>
</comment>
<accession>A0A2B7YQ04</accession>
<protein>
    <submittedName>
        <fullName evidence="1">Uncharacterized protein</fullName>
    </submittedName>
</protein>
<evidence type="ECO:0000313" key="2">
    <source>
        <dbReference type="Proteomes" id="UP000222862"/>
    </source>
</evidence>
<organism evidence="1 2">
    <name type="scientific">Fusobacterium nucleatum subsp. polymorphum</name>
    <name type="common">Fusobacterium polymorphum</name>
    <dbReference type="NCBI Taxonomy" id="76857"/>
    <lineage>
        <taxon>Bacteria</taxon>
        <taxon>Fusobacteriati</taxon>
        <taxon>Fusobacteriota</taxon>
        <taxon>Fusobacteriia</taxon>
        <taxon>Fusobacteriales</taxon>
        <taxon>Fusobacteriaceae</taxon>
        <taxon>Fusobacterium</taxon>
    </lineage>
</organism>
<proteinExistence type="predicted"/>